<proteinExistence type="predicted"/>
<dbReference type="RefSeq" id="WP_206715810.1">
    <property type="nucleotide sequence ID" value="NZ_CP071091.1"/>
</dbReference>
<organism evidence="1 2">
    <name type="scientific">Myxococcus landrumensis</name>
    <dbReference type="NCBI Taxonomy" id="2813577"/>
    <lineage>
        <taxon>Bacteria</taxon>
        <taxon>Pseudomonadati</taxon>
        <taxon>Myxococcota</taxon>
        <taxon>Myxococcia</taxon>
        <taxon>Myxococcales</taxon>
        <taxon>Cystobacterineae</taxon>
        <taxon>Myxococcaceae</taxon>
        <taxon>Myxococcus</taxon>
    </lineage>
</organism>
<evidence type="ECO:0000313" key="2">
    <source>
        <dbReference type="Proteomes" id="UP000663090"/>
    </source>
</evidence>
<dbReference type="Proteomes" id="UP000663090">
    <property type="component" value="Chromosome"/>
</dbReference>
<sequence length="143" mass="16676">MTTKKSAKDQLAPGQIRTGKHDLRVLIGHQDADGWWSYWSWRMGSWQARRARKDGHLLKTHPHVESERNCIPTQQTDHDWKALHEESNARSSKVVEERSALAKMLCALWTAPRRPLKDEVELRVPVETWEQIEPLLRKVGVIR</sequence>
<keyword evidence="2" id="KW-1185">Reference proteome</keyword>
<dbReference type="EMBL" id="CP071091">
    <property type="protein sequence ID" value="QSQ14016.1"/>
    <property type="molecule type" value="Genomic_DNA"/>
</dbReference>
<evidence type="ECO:0000313" key="1">
    <source>
        <dbReference type="EMBL" id="QSQ14016.1"/>
    </source>
</evidence>
<reference evidence="1 2" key="1">
    <citation type="submission" date="2021-02" db="EMBL/GenBank/DDBJ databases">
        <title>De Novo genome assembly of isolated myxobacteria.</title>
        <authorList>
            <person name="Stevens D.C."/>
        </authorList>
    </citation>
    <scope>NUCLEOTIDE SEQUENCE [LARGE SCALE GENOMIC DNA]</scope>
    <source>
        <strain evidence="1 2">SCHIC003</strain>
    </source>
</reference>
<name>A0ABX7N6C1_9BACT</name>
<gene>
    <name evidence="1" type="ORF">JY572_37835</name>
</gene>
<accession>A0ABX7N6C1</accession>
<protein>
    <submittedName>
        <fullName evidence="1">Uncharacterized protein</fullName>
    </submittedName>
</protein>